<evidence type="ECO:0000313" key="2">
    <source>
        <dbReference type="EMBL" id="VDO65562.1"/>
    </source>
</evidence>
<accession>A0A183FGD9</accession>
<dbReference type="AlphaFoldDB" id="A0A183FGD9"/>
<organism evidence="3 4">
    <name type="scientific">Heligmosomoides polygyrus</name>
    <name type="common">Parasitic roundworm</name>
    <dbReference type="NCBI Taxonomy" id="6339"/>
    <lineage>
        <taxon>Eukaryota</taxon>
        <taxon>Metazoa</taxon>
        <taxon>Ecdysozoa</taxon>
        <taxon>Nematoda</taxon>
        <taxon>Chromadorea</taxon>
        <taxon>Rhabditida</taxon>
        <taxon>Rhabditina</taxon>
        <taxon>Rhabditomorpha</taxon>
        <taxon>Strongyloidea</taxon>
        <taxon>Heligmosomidae</taxon>
        <taxon>Heligmosomoides</taxon>
    </lineage>
</organism>
<dbReference type="OrthoDB" id="10257471at2759"/>
<evidence type="ECO:0000256" key="1">
    <source>
        <dbReference type="SAM" id="MobiDB-lite"/>
    </source>
</evidence>
<feature type="region of interest" description="Disordered" evidence="1">
    <location>
        <begin position="51"/>
        <end position="70"/>
    </location>
</feature>
<reference evidence="4" key="2">
    <citation type="submission" date="2019-09" db="UniProtKB">
        <authorList>
            <consortium name="WormBaseParasite"/>
        </authorList>
    </citation>
    <scope>IDENTIFICATION</scope>
</reference>
<dbReference type="Proteomes" id="UP000050761">
    <property type="component" value="Unassembled WGS sequence"/>
</dbReference>
<evidence type="ECO:0000313" key="4">
    <source>
        <dbReference type="WBParaSite" id="HPBE_0000571301-mRNA-1"/>
    </source>
</evidence>
<accession>A0A3P8B141</accession>
<feature type="compositionally biased region" description="Basic and acidic residues" evidence="1">
    <location>
        <begin position="55"/>
        <end position="68"/>
    </location>
</feature>
<name>A0A183FGD9_HELPZ</name>
<keyword evidence="3" id="KW-1185">Reference proteome</keyword>
<sequence>MSDARGEQSVPFSKGVSALAWLRNIHLLREVDVSRNRNVDDTVVRNLHTALVTSDSRRSPATESRTKADGCQPPAQKLVMYIFDTSISREVEQEVNDRITLC</sequence>
<evidence type="ECO:0000313" key="3">
    <source>
        <dbReference type="Proteomes" id="UP000050761"/>
    </source>
</evidence>
<gene>
    <name evidence="2" type="ORF">HPBE_LOCUS5714</name>
</gene>
<reference evidence="2 3" key="1">
    <citation type="submission" date="2018-11" db="EMBL/GenBank/DDBJ databases">
        <authorList>
            <consortium name="Pathogen Informatics"/>
        </authorList>
    </citation>
    <scope>NUCLEOTIDE SEQUENCE [LARGE SCALE GENOMIC DNA]</scope>
</reference>
<protein>
    <submittedName>
        <fullName evidence="2 4">Uncharacterized protein</fullName>
    </submittedName>
</protein>
<dbReference type="WBParaSite" id="HPBE_0000571301-mRNA-1">
    <property type="protein sequence ID" value="HPBE_0000571301-mRNA-1"/>
    <property type="gene ID" value="HPBE_0000571301"/>
</dbReference>
<dbReference type="EMBL" id="UZAH01025524">
    <property type="protein sequence ID" value="VDO65562.1"/>
    <property type="molecule type" value="Genomic_DNA"/>
</dbReference>
<proteinExistence type="predicted"/>